<evidence type="ECO:0000313" key="3">
    <source>
        <dbReference type="Proteomes" id="UP000659084"/>
    </source>
</evidence>
<proteinExistence type="predicted"/>
<feature type="transmembrane region" description="Helical" evidence="1">
    <location>
        <begin position="47"/>
        <end position="77"/>
    </location>
</feature>
<dbReference type="Proteomes" id="UP000659084">
    <property type="component" value="Unassembled WGS sequence"/>
</dbReference>
<dbReference type="RefSeq" id="WP_094982741.1">
    <property type="nucleotide sequence ID" value="NZ_CAMISK010000014.1"/>
</dbReference>
<organism evidence="2 3">
    <name type="scientific">Serratia fonticola</name>
    <dbReference type="NCBI Taxonomy" id="47917"/>
    <lineage>
        <taxon>Bacteria</taxon>
        <taxon>Pseudomonadati</taxon>
        <taxon>Pseudomonadota</taxon>
        <taxon>Gammaproteobacteria</taxon>
        <taxon>Enterobacterales</taxon>
        <taxon>Yersiniaceae</taxon>
        <taxon>Serratia</taxon>
    </lineage>
</organism>
<gene>
    <name evidence="2" type="ORF">H8J20_03395</name>
</gene>
<dbReference type="EMBL" id="JACNYO010000003">
    <property type="protein sequence ID" value="MBC3211175.1"/>
    <property type="molecule type" value="Genomic_DNA"/>
</dbReference>
<comment type="caution">
    <text evidence="2">The sequence shown here is derived from an EMBL/GenBank/DDBJ whole genome shotgun (WGS) entry which is preliminary data.</text>
</comment>
<dbReference type="AlphaFoldDB" id="A0AAW3WJS3"/>
<keyword evidence="1" id="KW-0812">Transmembrane</keyword>
<accession>A0AAW3WJS3</accession>
<keyword evidence="1" id="KW-1133">Transmembrane helix</keyword>
<sequence length="137" mass="16239">MKINELILKNGFTYQELLKLKNQYRDKKNETYGKGVKATDDESLKNYILLVAELCGGNMIFLSSVFFVMMFGAYFFSDDVKQAIFYFVLLIIFVLFYIWINSRGMKLSLLLTAKLVRLRFRMFLYRVSPPKVEYFDK</sequence>
<reference evidence="2" key="1">
    <citation type="submission" date="2020-08" db="EMBL/GenBank/DDBJ databases">
        <title>Food and environmental bacterial isolates.</title>
        <authorList>
            <person name="Richter L."/>
            <person name="Du Plessis E.M."/>
            <person name="Duvenage S."/>
            <person name="Allam M."/>
            <person name="Korsten L."/>
        </authorList>
    </citation>
    <scope>NUCLEOTIDE SEQUENCE</scope>
    <source>
        <strain evidence="2">UPMP2127</strain>
    </source>
</reference>
<evidence type="ECO:0000256" key="1">
    <source>
        <dbReference type="SAM" id="Phobius"/>
    </source>
</evidence>
<evidence type="ECO:0000313" key="2">
    <source>
        <dbReference type="EMBL" id="MBC3211175.1"/>
    </source>
</evidence>
<name>A0AAW3WJS3_SERFO</name>
<keyword evidence="1" id="KW-0472">Membrane</keyword>
<feature type="transmembrane region" description="Helical" evidence="1">
    <location>
        <begin position="83"/>
        <end position="100"/>
    </location>
</feature>
<protein>
    <submittedName>
        <fullName evidence="2">Uncharacterized protein</fullName>
    </submittedName>
</protein>